<dbReference type="PROSITE" id="PS50835">
    <property type="entry name" value="IG_LIKE"/>
    <property type="match status" value="1"/>
</dbReference>
<dbReference type="PANTHER" id="PTHR23266">
    <property type="entry name" value="IMMUNOGLOBULIN HEAVY CHAIN"/>
    <property type="match status" value="1"/>
</dbReference>
<dbReference type="AlphaFoldDB" id="A0A8D2QVK5"/>
<dbReference type="InterPro" id="IPR013783">
    <property type="entry name" value="Ig-like_fold"/>
</dbReference>
<evidence type="ECO:0000256" key="2">
    <source>
        <dbReference type="ARBA" id="ARBA00023130"/>
    </source>
</evidence>
<keyword evidence="3" id="KW-1280">Immunoglobulin</keyword>
<dbReference type="GO" id="GO:0005576">
    <property type="term" value="C:extracellular region"/>
    <property type="evidence" value="ECO:0007669"/>
    <property type="project" value="UniProtKB-ARBA"/>
</dbReference>
<evidence type="ECO:0000259" key="5">
    <source>
        <dbReference type="PROSITE" id="PS50835"/>
    </source>
</evidence>
<evidence type="ECO:0000313" key="7">
    <source>
        <dbReference type="Proteomes" id="UP000694401"/>
    </source>
</evidence>
<dbReference type="InterPro" id="IPR007110">
    <property type="entry name" value="Ig-like_dom"/>
</dbReference>
<dbReference type="Ensembl" id="ENSZLMT00000021654.1">
    <property type="protein sequence ID" value="ENSZLMP00000021096.1"/>
    <property type="gene ID" value="ENSZLMG00000014475.1"/>
</dbReference>
<dbReference type="GO" id="GO:0002250">
    <property type="term" value="P:adaptive immune response"/>
    <property type="evidence" value="ECO:0007669"/>
    <property type="project" value="UniProtKB-KW"/>
</dbReference>
<reference evidence="6" key="1">
    <citation type="submission" date="2025-08" db="UniProtKB">
        <authorList>
            <consortium name="Ensembl"/>
        </authorList>
    </citation>
    <scope>IDENTIFICATION</scope>
</reference>
<feature type="compositionally biased region" description="Pro residues" evidence="4">
    <location>
        <begin position="243"/>
        <end position="258"/>
    </location>
</feature>
<dbReference type="SMART" id="SM00406">
    <property type="entry name" value="IGv"/>
    <property type="match status" value="1"/>
</dbReference>
<protein>
    <recommendedName>
        <fullName evidence="5">Ig-like domain-containing protein</fullName>
    </recommendedName>
</protein>
<feature type="domain" description="Ig-like" evidence="5">
    <location>
        <begin position="2"/>
        <end position="109"/>
    </location>
</feature>
<dbReference type="InterPro" id="IPR050199">
    <property type="entry name" value="IgHV"/>
</dbReference>
<dbReference type="InterPro" id="IPR036179">
    <property type="entry name" value="Ig-like_dom_sf"/>
</dbReference>
<feature type="region of interest" description="Disordered" evidence="4">
    <location>
        <begin position="243"/>
        <end position="265"/>
    </location>
</feature>
<sequence length="265" mass="28142">EPESSSWRLFMVSVTELCPPGGTSRPPGESLTLLCRGSGFDFRSNGMLWIRQRPGQGLEFVVSITNNGATTRYGSSVKGRFTISRDNGQSSVTLTMNNLQDEDSGSCFCAKCYSSGCYSSYGGAYTGGFNAAHGPEPTVSPNVLGSPDPSSKSQPLAPNLGHFQPIPCPFPAHFQPISCPFPAHFQPIPAHSLPISCPFPAHFLPIPSALPIPVLPRLLAFCTRSPPAAPMLDCLGCFGPKPQPLAPNPNPGPKPQPLAPNSLPW</sequence>
<dbReference type="Proteomes" id="UP000694401">
    <property type="component" value="Unassembled WGS sequence"/>
</dbReference>
<dbReference type="GO" id="GO:0019814">
    <property type="term" value="C:immunoglobulin complex"/>
    <property type="evidence" value="ECO:0007669"/>
    <property type="project" value="UniProtKB-KW"/>
</dbReference>
<evidence type="ECO:0000256" key="3">
    <source>
        <dbReference type="ARBA" id="ARBA00043265"/>
    </source>
</evidence>
<dbReference type="SUPFAM" id="SSF48726">
    <property type="entry name" value="Immunoglobulin"/>
    <property type="match status" value="1"/>
</dbReference>
<dbReference type="Pfam" id="PF07686">
    <property type="entry name" value="V-set"/>
    <property type="match status" value="1"/>
</dbReference>
<organism evidence="6 7">
    <name type="scientific">Zosterops lateralis melanops</name>
    <dbReference type="NCBI Taxonomy" id="1220523"/>
    <lineage>
        <taxon>Eukaryota</taxon>
        <taxon>Metazoa</taxon>
        <taxon>Chordata</taxon>
        <taxon>Craniata</taxon>
        <taxon>Vertebrata</taxon>
        <taxon>Euteleostomi</taxon>
        <taxon>Archelosauria</taxon>
        <taxon>Archosauria</taxon>
        <taxon>Dinosauria</taxon>
        <taxon>Saurischia</taxon>
        <taxon>Theropoda</taxon>
        <taxon>Coelurosauria</taxon>
        <taxon>Aves</taxon>
        <taxon>Neognathae</taxon>
        <taxon>Neoaves</taxon>
        <taxon>Telluraves</taxon>
        <taxon>Australaves</taxon>
        <taxon>Passeriformes</taxon>
        <taxon>Sylvioidea</taxon>
        <taxon>Zosteropidae</taxon>
        <taxon>Zosterops</taxon>
    </lineage>
</organism>
<keyword evidence="2" id="KW-1064">Adaptive immunity</keyword>
<accession>A0A8D2QVK5</accession>
<keyword evidence="7" id="KW-1185">Reference proteome</keyword>
<proteinExistence type="predicted"/>
<evidence type="ECO:0000313" key="6">
    <source>
        <dbReference type="Ensembl" id="ENSZLMP00000021096.1"/>
    </source>
</evidence>
<dbReference type="InterPro" id="IPR013106">
    <property type="entry name" value="Ig_V-set"/>
</dbReference>
<reference evidence="6" key="2">
    <citation type="submission" date="2025-09" db="UniProtKB">
        <authorList>
            <consortium name="Ensembl"/>
        </authorList>
    </citation>
    <scope>IDENTIFICATION</scope>
</reference>
<keyword evidence="1" id="KW-0391">Immunity</keyword>
<name>A0A8D2QVK5_ZOSLA</name>
<evidence type="ECO:0000256" key="4">
    <source>
        <dbReference type="SAM" id="MobiDB-lite"/>
    </source>
</evidence>
<evidence type="ECO:0000256" key="1">
    <source>
        <dbReference type="ARBA" id="ARBA00022859"/>
    </source>
</evidence>
<dbReference type="Gene3D" id="2.60.40.10">
    <property type="entry name" value="Immunoglobulins"/>
    <property type="match status" value="1"/>
</dbReference>